<dbReference type="Proteomes" id="UP000314294">
    <property type="component" value="Unassembled WGS sequence"/>
</dbReference>
<accession>A0A4Z2J686</accession>
<sequence>MSRSAERAPGLVVTAEMSAAVPPLSTRGIVKSSARRPSSPEGKRALTDSRPTGGARVAGAMSDKRTEAVPEKAVMKDEPFVPTIEY</sequence>
<protein>
    <submittedName>
        <fullName evidence="2">Uncharacterized protein</fullName>
    </submittedName>
</protein>
<evidence type="ECO:0000256" key="1">
    <source>
        <dbReference type="SAM" id="MobiDB-lite"/>
    </source>
</evidence>
<evidence type="ECO:0000313" key="3">
    <source>
        <dbReference type="Proteomes" id="UP000314294"/>
    </source>
</evidence>
<proteinExistence type="predicted"/>
<keyword evidence="3" id="KW-1185">Reference proteome</keyword>
<name>A0A4Z2J686_9TELE</name>
<feature type="compositionally biased region" description="Basic and acidic residues" evidence="1">
    <location>
        <begin position="62"/>
        <end position="79"/>
    </location>
</feature>
<gene>
    <name evidence="2" type="ORF">EYF80_004518</name>
</gene>
<dbReference type="AlphaFoldDB" id="A0A4Z2J686"/>
<feature type="region of interest" description="Disordered" evidence="1">
    <location>
        <begin position="1"/>
        <end position="86"/>
    </location>
</feature>
<dbReference type="EMBL" id="SRLO01000022">
    <property type="protein sequence ID" value="TNN85168.1"/>
    <property type="molecule type" value="Genomic_DNA"/>
</dbReference>
<reference evidence="2 3" key="1">
    <citation type="submission" date="2019-03" db="EMBL/GenBank/DDBJ databases">
        <title>First draft genome of Liparis tanakae, snailfish: a comprehensive survey of snailfish specific genes.</title>
        <authorList>
            <person name="Kim W."/>
            <person name="Song I."/>
            <person name="Jeong J.-H."/>
            <person name="Kim D."/>
            <person name="Kim S."/>
            <person name="Ryu S."/>
            <person name="Song J.Y."/>
            <person name="Lee S.K."/>
        </authorList>
    </citation>
    <scope>NUCLEOTIDE SEQUENCE [LARGE SCALE GENOMIC DNA]</scope>
    <source>
        <tissue evidence="2">Muscle</tissue>
    </source>
</reference>
<evidence type="ECO:0000313" key="2">
    <source>
        <dbReference type="EMBL" id="TNN85168.1"/>
    </source>
</evidence>
<organism evidence="2 3">
    <name type="scientific">Liparis tanakae</name>
    <name type="common">Tanaka's snailfish</name>
    <dbReference type="NCBI Taxonomy" id="230148"/>
    <lineage>
        <taxon>Eukaryota</taxon>
        <taxon>Metazoa</taxon>
        <taxon>Chordata</taxon>
        <taxon>Craniata</taxon>
        <taxon>Vertebrata</taxon>
        <taxon>Euteleostomi</taxon>
        <taxon>Actinopterygii</taxon>
        <taxon>Neopterygii</taxon>
        <taxon>Teleostei</taxon>
        <taxon>Neoteleostei</taxon>
        <taxon>Acanthomorphata</taxon>
        <taxon>Eupercaria</taxon>
        <taxon>Perciformes</taxon>
        <taxon>Cottioidei</taxon>
        <taxon>Cottales</taxon>
        <taxon>Liparidae</taxon>
        <taxon>Liparis</taxon>
    </lineage>
</organism>
<comment type="caution">
    <text evidence="2">The sequence shown here is derived from an EMBL/GenBank/DDBJ whole genome shotgun (WGS) entry which is preliminary data.</text>
</comment>